<accession>Q6LNR8</accession>
<evidence type="ECO:0000259" key="1">
    <source>
        <dbReference type="Pfam" id="PF00534"/>
    </source>
</evidence>
<dbReference type="EMBL" id="CR378671">
    <property type="protein sequence ID" value="CAG21058.1"/>
    <property type="molecule type" value="Genomic_DNA"/>
</dbReference>
<dbReference type="STRING" id="298386.PBPRA2680"/>
<evidence type="ECO:0000313" key="4">
    <source>
        <dbReference type="Proteomes" id="UP000000593"/>
    </source>
</evidence>
<dbReference type="SUPFAM" id="SSF53756">
    <property type="entry name" value="UDP-Glycosyltransferase/glycogen phosphorylase"/>
    <property type="match status" value="1"/>
</dbReference>
<sequence length="385" mass="43473">MMILSRWYYREDVMLKCNSFVFLMQNFYGGGAEKVIVNLANELDSKGHSISIIVNSTEGPYFCKLNQDVNVVELNKKRLIMGIFDIHSYLSKVQPDYFISTLDMPNIINGIICLTNKLSNKLSCKFIGREANTISSYSWGDTPLLLFKLLIRKHLYKSIDLIIANSPDTQSEIIEKLRLKNEKVVAIGNPVLNVADIKPIESLLPPFRTDKNTYKLITVGRLEFQKNLFFLIDVIERMSCLCNVTIDIYGIGSLESDLKDYVNNKGLDNNVFFKGFHVDVNGLYSNYDAFVLTSLWEGFGNVYVEALSSGIPIITTKSKGGAKFILNSPDLGTVCPYDINGFVSGVLYEVENNSLEKTIKRVKRAKCFTIESIAKLYKQACDDII</sequence>
<dbReference type="HOGENOM" id="CLU_009583_0_0_6"/>
<proteinExistence type="predicted"/>
<evidence type="ECO:0000313" key="3">
    <source>
        <dbReference type="EMBL" id="CAG21058.1"/>
    </source>
</evidence>
<dbReference type="Pfam" id="PF00534">
    <property type="entry name" value="Glycos_transf_1"/>
    <property type="match status" value="1"/>
</dbReference>
<dbReference type="GO" id="GO:0016757">
    <property type="term" value="F:glycosyltransferase activity"/>
    <property type="evidence" value="ECO:0007669"/>
    <property type="project" value="InterPro"/>
</dbReference>
<feature type="domain" description="Glycosyltransferase subfamily 4-like N-terminal" evidence="2">
    <location>
        <begin position="30"/>
        <end position="191"/>
    </location>
</feature>
<reference evidence="4" key="1">
    <citation type="journal article" date="2005" name="Science">
        <title>Life at depth: Photobacterium profundum genome sequence and expression analysis.</title>
        <authorList>
            <person name="Vezzi A."/>
            <person name="Campanaro S."/>
            <person name="D'Angelo M."/>
            <person name="Simonato F."/>
            <person name="Vitulo N."/>
            <person name="Lauro F.M."/>
            <person name="Cestaro A."/>
            <person name="Malacrida G."/>
            <person name="Simionati B."/>
            <person name="Cannata N."/>
            <person name="Romualdi C."/>
            <person name="Bartlett D.H."/>
            <person name="Valle G."/>
        </authorList>
    </citation>
    <scope>NUCLEOTIDE SEQUENCE [LARGE SCALE GENOMIC DNA]</scope>
    <source>
        <strain evidence="4">ATCC BAA-1253 / SS9</strain>
    </source>
</reference>
<dbReference type="Pfam" id="PF13439">
    <property type="entry name" value="Glyco_transf_4"/>
    <property type="match status" value="1"/>
</dbReference>
<gene>
    <name evidence="3" type="ordered locus">PBPRA2680</name>
</gene>
<evidence type="ECO:0000259" key="2">
    <source>
        <dbReference type="Pfam" id="PF13439"/>
    </source>
</evidence>
<organism evidence="3 4">
    <name type="scientific">Photobacterium profundum (strain SS9)</name>
    <dbReference type="NCBI Taxonomy" id="298386"/>
    <lineage>
        <taxon>Bacteria</taxon>
        <taxon>Pseudomonadati</taxon>
        <taxon>Pseudomonadota</taxon>
        <taxon>Gammaproteobacteria</taxon>
        <taxon>Vibrionales</taxon>
        <taxon>Vibrionaceae</taxon>
        <taxon>Photobacterium</taxon>
    </lineage>
</organism>
<dbReference type="Gene3D" id="3.40.50.2000">
    <property type="entry name" value="Glycogen Phosphorylase B"/>
    <property type="match status" value="2"/>
</dbReference>
<protein>
    <submittedName>
        <fullName evidence="3">Glycosyltransferase</fullName>
    </submittedName>
</protein>
<dbReference type="CDD" id="cd03811">
    <property type="entry name" value="GT4_GT28_WabH-like"/>
    <property type="match status" value="1"/>
</dbReference>
<keyword evidence="4" id="KW-1185">Reference proteome</keyword>
<dbReference type="eggNOG" id="COG0438">
    <property type="taxonomic scope" value="Bacteria"/>
</dbReference>
<dbReference type="PANTHER" id="PTHR12526">
    <property type="entry name" value="GLYCOSYLTRANSFERASE"/>
    <property type="match status" value="1"/>
</dbReference>
<dbReference type="GO" id="GO:1901135">
    <property type="term" value="P:carbohydrate derivative metabolic process"/>
    <property type="evidence" value="ECO:0007669"/>
    <property type="project" value="UniProtKB-ARBA"/>
</dbReference>
<dbReference type="Proteomes" id="UP000000593">
    <property type="component" value="Chromosome 1"/>
</dbReference>
<dbReference type="KEGG" id="ppr:PBPRA2680"/>
<name>Q6LNR8_PHOPR</name>
<dbReference type="AlphaFoldDB" id="Q6LNR8"/>
<dbReference type="InterPro" id="IPR001296">
    <property type="entry name" value="Glyco_trans_1"/>
</dbReference>
<dbReference type="InterPro" id="IPR028098">
    <property type="entry name" value="Glyco_trans_4-like_N"/>
</dbReference>
<dbReference type="PANTHER" id="PTHR12526:SF630">
    <property type="entry name" value="GLYCOSYLTRANSFERASE"/>
    <property type="match status" value="1"/>
</dbReference>
<feature type="domain" description="Glycosyl transferase family 1" evidence="1">
    <location>
        <begin position="208"/>
        <end position="353"/>
    </location>
</feature>